<feature type="non-terminal residue" evidence="2">
    <location>
        <position position="73"/>
    </location>
</feature>
<protein>
    <submittedName>
        <fullName evidence="2">Uncharacterized protein</fullName>
    </submittedName>
</protein>
<proteinExistence type="predicted"/>
<organism evidence="2 3">
    <name type="scientific">Polarella glacialis</name>
    <name type="common">Dinoflagellate</name>
    <dbReference type="NCBI Taxonomy" id="89957"/>
    <lineage>
        <taxon>Eukaryota</taxon>
        <taxon>Sar</taxon>
        <taxon>Alveolata</taxon>
        <taxon>Dinophyceae</taxon>
        <taxon>Suessiales</taxon>
        <taxon>Suessiaceae</taxon>
        <taxon>Polarella</taxon>
    </lineage>
</organism>
<feature type="region of interest" description="Disordered" evidence="1">
    <location>
        <begin position="1"/>
        <end position="39"/>
    </location>
</feature>
<evidence type="ECO:0000313" key="3">
    <source>
        <dbReference type="Proteomes" id="UP000654075"/>
    </source>
</evidence>
<keyword evidence="3" id="KW-1185">Reference proteome</keyword>
<comment type="caution">
    <text evidence="2">The sequence shown here is derived from an EMBL/GenBank/DDBJ whole genome shotgun (WGS) entry which is preliminary data.</text>
</comment>
<accession>A0A813F0X5</accession>
<reference evidence="2" key="1">
    <citation type="submission" date="2021-02" db="EMBL/GenBank/DDBJ databases">
        <authorList>
            <person name="Dougan E. K."/>
            <person name="Rhodes N."/>
            <person name="Thang M."/>
            <person name="Chan C."/>
        </authorList>
    </citation>
    <scope>NUCLEOTIDE SEQUENCE</scope>
</reference>
<sequence length="73" mass="7827">AKMDELNVSVGGDAKGEGKGRPVQAKGKSKGERSNGQWTLDLRPRILKLSLPQGVSLEGVRDELRKLGAGEEQ</sequence>
<name>A0A813F0X5_POLGL</name>
<gene>
    <name evidence="2" type="ORF">PGLA1383_LOCUS23095</name>
</gene>
<evidence type="ECO:0000256" key="1">
    <source>
        <dbReference type="SAM" id="MobiDB-lite"/>
    </source>
</evidence>
<evidence type="ECO:0000313" key="2">
    <source>
        <dbReference type="EMBL" id="CAE8604955.1"/>
    </source>
</evidence>
<dbReference type="AlphaFoldDB" id="A0A813F0X5"/>
<feature type="non-terminal residue" evidence="2">
    <location>
        <position position="1"/>
    </location>
</feature>
<dbReference type="EMBL" id="CAJNNV010017145">
    <property type="protein sequence ID" value="CAE8604955.1"/>
    <property type="molecule type" value="Genomic_DNA"/>
</dbReference>
<dbReference type="Proteomes" id="UP000654075">
    <property type="component" value="Unassembled WGS sequence"/>
</dbReference>